<reference evidence="2 3" key="1">
    <citation type="submission" date="2018-01" db="EMBL/GenBank/DDBJ databases">
        <title>The whole genome sequencing and assembly of Paenibacillus chitinolyticus KCCM 41400 strain.</title>
        <authorList>
            <person name="Kim J.-Y."/>
            <person name="Park M.-K."/>
            <person name="Lee Y.-J."/>
            <person name="Yi H."/>
            <person name="Bahn Y.-S."/>
            <person name="Kim J.F."/>
            <person name="Lee D.-W."/>
        </authorList>
    </citation>
    <scope>NUCLEOTIDE SEQUENCE [LARGE SCALE GENOMIC DNA]</scope>
    <source>
        <strain evidence="2 3">KCCM 41400</strain>
    </source>
</reference>
<dbReference type="OrthoDB" id="2655681at2"/>
<organism evidence="2 3">
    <name type="scientific">Paenibacillus chitinolyticus</name>
    <dbReference type="NCBI Taxonomy" id="79263"/>
    <lineage>
        <taxon>Bacteria</taxon>
        <taxon>Bacillati</taxon>
        <taxon>Bacillota</taxon>
        <taxon>Bacilli</taxon>
        <taxon>Bacillales</taxon>
        <taxon>Paenibacillaceae</taxon>
        <taxon>Paenibacillus</taxon>
    </lineage>
</organism>
<gene>
    <name evidence="1" type="ORF">M5X16_06210</name>
    <name evidence="2" type="ORF">PC41400_05440</name>
</gene>
<sequence>MRRNKWIGLSGGLVILVMAVAGAASLWLPSAELKPKKVVLNWDGRIIEVPQADSRYQRLVDDAEAVIESTAKGPCKCTAELTGDVPDKPGLLLMLPPGQSVRIRKELPLASLVNDVRRLYVSFQDGGDSHRMELDGGVYEVSSESLNALKKTAAEAAGNFREE</sequence>
<protein>
    <submittedName>
        <fullName evidence="2">Uncharacterized protein</fullName>
    </submittedName>
</protein>
<evidence type="ECO:0000313" key="4">
    <source>
        <dbReference type="Proteomes" id="UP001527202"/>
    </source>
</evidence>
<dbReference type="RefSeq" id="WP_042229881.1">
    <property type="nucleotide sequence ID" value="NZ_CP026520.1"/>
</dbReference>
<proteinExistence type="predicted"/>
<dbReference type="Proteomes" id="UP000288943">
    <property type="component" value="Chromosome"/>
</dbReference>
<dbReference type="KEGG" id="pchi:PC41400_05440"/>
<reference evidence="1 4" key="2">
    <citation type="submission" date="2022-05" db="EMBL/GenBank/DDBJ databases">
        <title>Genome Sequencing of Bee-Associated Microbes.</title>
        <authorList>
            <person name="Dunlap C."/>
        </authorList>
    </citation>
    <scope>NUCLEOTIDE SEQUENCE [LARGE SCALE GENOMIC DNA]</scope>
    <source>
        <strain evidence="1 4">NRRL B-23120</strain>
    </source>
</reference>
<dbReference type="EMBL" id="CP026520">
    <property type="protein sequence ID" value="QAV17133.1"/>
    <property type="molecule type" value="Genomic_DNA"/>
</dbReference>
<dbReference type="AlphaFoldDB" id="A0A410WS03"/>
<evidence type="ECO:0000313" key="3">
    <source>
        <dbReference type="Proteomes" id="UP000288943"/>
    </source>
</evidence>
<keyword evidence="4" id="KW-1185">Reference proteome</keyword>
<evidence type="ECO:0000313" key="2">
    <source>
        <dbReference type="EMBL" id="QAV17133.1"/>
    </source>
</evidence>
<accession>A0A410WS03</accession>
<name>A0A410WS03_9BACL</name>
<evidence type="ECO:0000313" key="1">
    <source>
        <dbReference type="EMBL" id="MCY9595355.1"/>
    </source>
</evidence>
<dbReference type="Proteomes" id="UP001527202">
    <property type="component" value="Unassembled WGS sequence"/>
</dbReference>
<dbReference type="GeneID" id="95374258"/>
<dbReference type="EMBL" id="JAMDMJ010000008">
    <property type="protein sequence ID" value="MCY9595355.1"/>
    <property type="molecule type" value="Genomic_DNA"/>
</dbReference>